<proteinExistence type="predicted"/>
<comment type="caution">
    <text evidence="2">The sequence shown here is derived from an EMBL/GenBank/DDBJ whole genome shotgun (WGS) entry which is preliminary data.</text>
</comment>
<dbReference type="AlphaFoldDB" id="A0A9P6TYS0"/>
<keyword evidence="3" id="KW-1185">Reference proteome</keyword>
<dbReference type="Proteomes" id="UP000726737">
    <property type="component" value="Unassembled WGS sequence"/>
</dbReference>
<evidence type="ECO:0000313" key="3">
    <source>
        <dbReference type="Proteomes" id="UP000726737"/>
    </source>
</evidence>
<evidence type="ECO:0000259" key="1">
    <source>
        <dbReference type="Pfam" id="PF03184"/>
    </source>
</evidence>
<dbReference type="Pfam" id="PF03184">
    <property type="entry name" value="DDE_1"/>
    <property type="match status" value="1"/>
</dbReference>
<reference evidence="2" key="1">
    <citation type="journal article" date="2020" name="Fungal Divers.">
        <title>Resolving the Mortierellaceae phylogeny through synthesis of multi-gene phylogenetics and phylogenomics.</title>
        <authorList>
            <person name="Vandepol N."/>
            <person name="Liber J."/>
            <person name="Desiro A."/>
            <person name="Na H."/>
            <person name="Kennedy M."/>
            <person name="Barry K."/>
            <person name="Grigoriev I.V."/>
            <person name="Miller A.N."/>
            <person name="O'Donnell K."/>
            <person name="Stajich J.E."/>
            <person name="Bonito G."/>
        </authorList>
    </citation>
    <scope>NUCLEOTIDE SEQUENCE</scope>
    <source>
        <strain evidence="2">KOD948</strain>
    </source>
</reference>
<protein>
    <recommendedName>
        <fullName evidence="1">DDE-1 domain-containing protein</fullName>
    </recommendedName>
</protein>
<dbReference type="EMBL" id="JAAAJA010000561">
    <property type="protein sequence ID" value="KAG0251868.1"/>
    <property type="molecule type" value="Genomic_DNA"/>
</dbReference>
<organism evidence="2 3">
    <name type="scientific">Mortierella polycephala</name>
    <dbReference type="NCBI Taxonomy" id="41804"/>
    <lineage>
        <taxon>Eukaryota</taxon>
        <taxon>Fungi</taxon>
        <taxon>Fungi incertae sedis</taxon>
        <taxon>Mucoromycota</taxon>
        <taxon>Mortierellomycotina</taxon>
        <taxon>Mortierellomycetes</taxon>
        <taxon>Mortierellales</taxon>
        <taxon>Mortierellaceae</taxon>
        <taxon>Mortierella</taxon>
    </lineage>
</organism>
<dbReference type="InterPro" id="IPR004875">
    <property type="entry name" value="DDE_SF_endonuclease_dom"/>
</dbReference>
<gene>
    <name evidence="2" type="ORF">BG011_007349</name>
</gene>
<dbReference type="GO" id="GO:0003676">
    <property type="term" value="F:nucleic acid binding"/>
    <property type="evidence" value="ECO:0007669"/>
    <property type="project" value="InterPro"/>
</dbReference>
<feature type="domain" description="DDE-1" evidence="1">
    <location>
        <begin position="26"/>
        <end position="76"/>
    </location>
</feature>
<sequence>MRGTGKCRPNMLCKETLTKLDADFWGSGYMDMPRFKRWLEDFDQGMQKKTRNIVLVIDGAPGHNISESLNLSNIKCSFSTCTWD</sequence>
<name>A0A9P6TYS0_9FUNG</name>
<dbReference type="OrthoDB" id="8066856at2759"/>
<evidence type="ECO:0000313" key="2">
    <source>
        <dbReference type="EMBL" id="KAG0251868.1"/>
    </source>
</evidence>
<accession>A0A9P6TYS0</accession>